<name>A0A3S4ETX9_9RHOB</name>
<evidence type="ECO:0000256" key="2">
    <source>
        <dbReference type="ARBA" id="ARBA00007317"/>
    </source>
</evidence>
<dbReference type="EMBL" id="UZWE01000055">
    <property type="protein sequence ID" value="VDS10214.1"/>
    <property type="molecule type" value="Genomic_DNA"/>
</dbReference>
<dbReference type="SUPFAM" id="SSF53474">
    <property type="entry name" value="alpha/beta-Hydrolases"/>
    <property type="match status" value="1"/>
</dbReference>
<evidence type="ECO:0000259" key="6">
    <source>
        <dbReference type="PROSITE" id="PS51826"/>
    </source>
</evidence>
<protein>
    <submittedName>
        <fullName evidence="7">Dihydrolipoyllysine-residue acetyltransferase component of acetoin cleaving system</fullName>
        <ecNumber evidence="7">2.3.1.12</ecNumber>
    </submittedName>
</protein>
<dbReference type="InterPro" id="IPR000073">
    <property type="entry name" value="AB_hydrolase_1"/>
</dbReference>
<gene>
    <name evidence="7" type="primary">acoC</name>
    <name evidence="7" type="ORF">PARHAE_03428</name>
</gene>
<dbReference type="Gene3D" id="4.10.320.10">
    <property type="entry name" value="E3-binding domain"/>
    <property type="match status" value="1"/>
</dbReference>
<comment type="cofactor">
    <cofactor evidence="1">
        <name>(R)-lipoate</name>
        <dbReference type="ChEBI" id="CHEBI:83088"/>
    </cofactor>
</comment>
<dbReference type="Proteomes" id="UP000270743">
    <property type="component" value="Unassembled WGS sequence"/>
</dbReference>
<dbReference type="InterPro" id="IPR045257">
    <property type="entry name" value="E2/Pdx1"/>
</dbReference>
<feature type="compositionally biased region" description="Low complexity" evidence="4">
    <location>
        <begin position="192"/>
        <end position="210"/>
    </location>
</feature>
<dbReference type="InterPro" id="IPR011053">
    <property type="entry name" value="Single_hybrid_motif"/>
</dbReference>
<feature type="domain" description="Peripheral subunit-binding (PSBD)" evidence="6">
    <location>
        <begin position="214"/>
        <end position="251"/>
    </location>
</feature>
<dbReference type="Pfam" id="PF00364">
    <property type="entry name" value="Biotin_lipoyl"/>
    <property type="match status" value="2"/>
</dbReference>
<dbReference type="InterPro" id="IPR000089">
    <property type="entry name" value="Biotin_lipoyl"/>
</dbReference>
<dbReference type="GO" id="GO:0045254">
    <property type="term" value="C:pyruvate dehydrogenase complex"/>
    <property type="evidence" value="ECO:0007669"/>
    <property type="project" value="InterPro"/>
</dbReference>
<dbReference type="Gene3D" id="2.40.50.100">
    <property type="match status" value="2"/>
</dbReference>
<keyword evidence="7" id="KW-0808">Transferase</keyword>
<proteinExistence type="inferred from homology"/>
<dbReference type="Pfam" id="PF02817">
    <property type="entry name" value="E3_binding"/>
    <property type="match status" value="1"/>
</dbReference>
<evidence type="ECO:0000256" key="4">
    <source>
        <dbReference type="SAM" id="MobiDB-lite"/>
    </source>
</evidence>
<dbReference type="EC" id="2.3.1.12" evidence="7"/>
<dbReference type="InterPro" id="IPR004167">
    <property type="entry name" value="PSBD"/>
</dbReference>
<keyword evidence="3" id="KW-0450">Lipoyl</keyword>
<dbReference type="InterPro" id="IPR036625">
    <property type="entry name" value="E3-bd_dom_sf"/>
</dbReference>
<dbReference type="PROSITE" id="PS00189">
    <property type="entry name" value="LIPOYL"/>
    <property type="match status" value="1"/>
</dbReference>
<dbReference type="GO" id="GO:0004742">
    <property type="term" value="F:dihydrolipoyllysine-residue acetyltransferase activity"/>
    <property type="evidence" value="ECO:0007669"/>
    <property type="project" value="UniProtKB-EC"/>
</dbReference>
<accession>A0A3S4ETX9</accession>
<evidence type="ECO:0000313" key="7">
    <source>
        <dbReference type="EMBL" id="VDS10214.1"/>
    </source>
</evidence>
<dbReference type="PANTHER" id="PTHR23151">
    <property type="entry name" value="DIHYDROLIPOAMIDE ACETYL/SUCCINYL-TRANSFERASE-RELATED"/>
    <property type="match status" value="1"/>
</dbReference>
<evidence type="ECO:0000313" key="8">
    <source>
        <dbReference type="Proteomes" id="UP000270743"/>
    </source>
</evidence>
<dbReference type="PROSITE" id="PS50968">
    <property type="entry name" value="BIOTINYL_LIPOYL"/>
    <property type="match status" value="2"/>
</dbReference>
<feature type="domain" description="Lipoyl-binding" evidence="5">
    <location>
        <begin position="104"/>
        <end position="179"/>
    </location>
</feature>
<dbReference type="PANTHER" id="PTHR23151:SF90">
    <property type="entry name" value="DIHYDROLIPOYLLYSINE-RESIDUE ACETYLTRANSFERASE COMPONENT OF PYRUVATE DEHYDROGENASE COMPLEX, MITOCHONDRIAL-RELATED"/>
    <property type="match status" value="1"/>
</dbReference>
<dbReference type="PROSITE" id="PS51826">
    <property type="entry name" value="PSBD"/>
    <property type="match status" value="1"/>
</dbReference>
<dbReference type="SUPFAM" id="SSF51230">
    <property type="entry name" value="Single hybrid motif"/>
    <property type="match status" value="2"/>
</dbReference>
<sequence>MNSLTLTMPRLGETMDEGVIVGWMVAPGEAFKRGQPILELETDKTVVEFPALGDGMLEETFASPGDRIEVGKPIARAKVFSEADWADENAAPAEATVAEEATPVSILRMPKLGETMDEGVISSWLVLEGAAYGRGDAILEVETDKTVAEVPALYEGRLLRILAQPGEKLPVGAPIAEVEGRVEEVAGKAAVETAQAPASAPAGPRPAASSDRPRATPVARRLARQNGIALDQITGTGRRGRIERADVERLSGVGAPAAGDLHWLQTPAGRVAYTVAGTGGRVHLLVHGFAGDSSAWAQLSAAIARAGHTAVALDLPGHGATEVEGRDLVALADAVTRLAETLPAGATLVGHSLGAASAVAAASRLGSRIARLVLLTPAGCGPRIGADFVHGMAQADSSGEVAHLLRLLGPKGGALSDAALRQMAGEMARGRLKDLATQLATPDGRQRIDILRPLAQLNLRVSAVFGTDDRIVAATDALNLPLNVAAHFLPAGHMPQWDAPRELADFILNGGQHG</sequence>
<feature type="region of interest" description="Disordered" evidence="4">
    <location>
        <begin position="192"/>
        <end position="218"/>
    </location>
</feature>
<dbReference type="Pfam" id="PF12697">
    <property type="entry name" value="Abhydrolase_6"/>
    <property type="match status" value="1"/>
</dbReference>
<dbReference type="AlphaFoldDB" id="A0A3S4ETX9"/>
<evidence type="ECO:0000256" key="3">
    <source>
        <dbReference type="ARBA" id="ARBA00022823"/>
    </source>
</evidence>
<dbReference type="NCBIfam" id="NF011457">
    <property type="entry name" value="PRK14875.1"/>
    <property type="match status" value="1"/>
</dbReference>
<comment type="similarity">
    <text evidence="2">Belongs to the 2-oxoacid dehydrogenase family.</text>
</comment>
<dbReference type="SUPFAM" id="SSF47005">
    <property type="entry name" value="Peripheral subunit-binding domain of 2-oxo acid dehydrogenase complex"/>
    <property type="match status" value="1"/>
</dbReference>
<evidence type="ECO:0000259" key="5">
    <source>
        <dbReference type="PROSITE" id="PS50968"/>
    </source>
</evidence>
<keyword evidence="7" id="KW-0012">Acyltransferase</keyword>
<organism evidence="7 8">
    <name type="scientific">Paracoccus haematequi</name>
    <dbReference type="NCBI Taxonomy" id="2491866"/>
    <lineage>
        <taxon>Bacteria</taxon>
        <taxon>Pseudomonadati</taxon>
        <taxon>Pseudomonadota</taxon>
        <taxon>Alphaproteobacteria</taxon>
        <taxon>Rhodobacterales</taxon>
        <taxon>Paracoccaceae</taxon>
        <taxon>Paracoccus</taxon>
    </lineage>
</organism>
<dbReference type="GO" id="GO:0006086">
    <property type="term" value="P:pyruvate decarboxylation to acetyl-CoA"/>
    <property type="evidence" value="ECO:0007669"/>
    <property type="project" value="InterPro"/>
</dbReference>
<dbReference type="PRINTS" id="PR00111">
    <property type="entry name" value="ABHYDROLASE"/>
</dbReference>
<dbReference type="Gene3D" id="3.40.50.1820">
    <property type="entry name" value="alpha/beta hydrolase"/>
    <property type="match status" value="1"/>
</dbReference>
<reference evidence="7 8" key="1">
    <citation type="submission" date="2018-12" db="EMBL/GenBank/DDBJ databases">
        <authorList>
            <person name="Criscuolo A."/>
        </authorList>
    </citation>
    <scope>NUCLEOTIDE SEQUENCE [LARGE SCALE GENOMIC DNA]</scope>
    <source>
        <strain evidence="7">ACIP1116241</strain>
    </source>
</reference>
<dbReference type="InterPro" id="IPR003016">
    <property type="entry name" value="2-oxoA_DH_lipoyl-BS"/>
</dbReference>
<dbReference type="RefSeq" id="WP_164555304.1">
    <property type="nucleotide sequence ID" value="NZ_UZWE01000055.1"/>
</dbReference>
<dbReference type="CDD" id="cd06849">
    <property type="entry name" value="lipoyl_domain"/>
    <property type="match status" value="2"/>
</dbReference>
<dbReference type="InterPro" id="IPR029058">
    <property type="entry name" value="AB_hydrolase_fold"/>
</dbReference>
<feature type="domain" description="Lipoyl-binding" evidence="5">
    <location>
        <begin position="3"/>
        <end position="78"/>
    </location>
</feature>
<keyword evidence="8" id="KW-1185">Reference proteome</keyword>
<evidence type="ECO:0000256" key="1">
    <source>
        <dbReference type="ARBA" id="ARBA00001938"/>
    </source>
</evidence>